<sequence length="525" mass="56646">MPRPASSVSYAHRRGSGGSNSSGSSTPIPASSVSSKPVSKGTKTSSTPKKSSIFGDVDVEKLGGNSLFGNTRKGSRGFHNYEADEDIFTADSRRRPVFQERERGSPGTSRPSSLFSSDEEHPPFQKDSAPSPFHTETRRGPDITAPIPSKPEDHKIAREDMRDFGISPRSGSPSTNINAAKTVGGAEVVSELSRGAKVQNTKPQSPKQAQEQLLSSNLSPSVSANVTKAPSPKPAAKQSKSSIFSSVAPFLSRPQSREPSPVAADTTETEKPVSTTKAQQTSTTPAAPAIAQSIVNESSRAETRMKDQVPSPVEPFHVENEVMSHRAMIDEDPESIAFRNDMSFSIKPVVPNINYIDPNEDFLPPPDITHNTLIQHTATTGPTDIDDPWQSSIIPPPTSALSKPILNTGPPDLDYTAFQPMESQSKTQENLMINTATISENKRNAFSDLISNWNSGSVGQMEFITDPAFVQDDSEFYQTVAKEQSDVGFKGIEDEAEQPSGHGYSIHHTLMDGLGGMNLNDNPWS</sequence>
<comment type="caution">
    <text evidence="2">The sequence shown here is derived from an EMBL/GenBank/DDBJ whole genome shotgun (WGS) entry which is preliminary data.</text>
</comment>
<dbReference type="OrthoDB" id="2289980at2759"/>
<protein>
    <submittedName>
        <fullName evidence="2">Uncharacterized protein</fullName>
    </submittedName>
</protein>
<feature type="compositionally biased region" description="Low complexity" evidence="1">
    <location>
        <begin position="274"/>
        <end position="290"/>
    </location>
</feature>
<feature type="compositionally biased region" description="Polar residues" evidence="1">
    <location>
        <begin position="198"/>
        <end position="226"/>
    </location>
</feature>
<reference evidence="2" key="1">
    <citation type="submission" date="2020-12" db="EMBL/GenBank/DDBJ databases">
        <title>Metabolic potential, ecology and presence of endohyphal bacteria is reflected in genomic diversity of Mucoromycotina.</title>
        <authorList>
            <person name="Muszewska A."/>
            <person name="Okrasinska A."/>
            <person name="Steczkiewicz K."/>
            <person name="Drgas O."/>
            <person name="Orlowska M."/>
            <person name="Perlinska-Lenart U."/>
            <person name="Aleksandrzak-Piekarczyk T."/>
            <person name="Szatraj K."/>
            <person name="Zielenkiewicz U."/>
            <person name="Pilsyk S."/>
            <person name="Malc E."/>
            <person name="Mieczkowski P."/>
            <person name="Kruszewska J.S."/>
            <person name="Biernat P."/>
            <person name="Pawlowska J."/>
        </authorList>
    </citation>
    <scope>NUCLEOTIDE SEQUENCE</scope>
    <source>
        <strain evidence="2">WA0000067209</strain>
    </source>
</reference>
<dbReference type="AlphaFoldDB" id="A0A8H7ULT1"/>
<gene>
    <name evidence="2" type="ORF">INT43_006510</name>
</gene>
<keyword evidence="3" id="KW-1185">Reference proteome</keyword>
<dbReference type="EMBL" id="JAEPQZ010000003">
    <property type="protein sequence ID" value="KAG2183504.1"/>
    <property type="molecule type" value="Genomic_DNA"/>
</dbReference>
<feature type="compositionally biased region" description="Low complexity" evidence="1">
    <location>
        <begin position="19"/>
        <end position="52"/>
    </location>
</feature>
<feature type="compositionally biased region" description="Polar residues" evidence="1">
    <location>
        <begin position="169"/>
        <end position="179"/>
    </location>
</feature>
<organism evidence="2 3">
    <name type="scientific">Mortierella isabellina</name>
    <name type="common">Filamentous fungus</name>
    <name type="synonym">Umbelopsis isabellina</name>
    <dbReference type="NCBI Taxonomy" id="91625"/>
    <lineage>
        <taxon>Eukaryota</taxon>
        <taxon>Fungi</taxon>
        <taxon>Fungi incertae sedis</taxon>
        <taxon>Mucoromycota</taxon>
        <taxon>Mucoromycotina</taxon>
        <taxon>Umbelopsidomycetes</taxon>
        <taxon>Umbelopsidales</taxon>
        <taxon>Umbelopsidaceae</taxon>
        <taxon>Umbelopsis</taxon>
    </lineage>
</organism>
<feature type="compositionally biased region" description="Polar residues" evidence="1">
    <location>
        <begin position="106"/>
        <end position="116"/>
    </location>
</feature>
<name>A0A8H7ULT1_MORIS</name>
<feature type="region of interest" description="Disordered" evidence="1">
    <location>
        <begin position="1"/>
        <end position="290"/>
    </location>
</feature>
<dbReference type="Proteomes" id="UP000654370">
    <property type="component" value="Unassembled WGS sequence"/>
</dbReference>
<accession>A0A8H7ULT1</accession>
<evidence type="ECO:0000256" key="1">
    <source>
        <dbReference type="SAM" id="MobiDB-lite"/>
    </source>
</evidence>
<feature type="compositionally biased region" description="Basic and acidic residues" evidence="1">
    <location>
        <begin position="91"/>
        <end position="104"/>
    </location>
</feature>
<evidence type="ECO:0000313" key="3">
    <source>
        <dbReference type="Proteomes" id="UP000654370"/>
    </source>
</evidence>
<evidence type="ECO:0000313" key="2">
    <source>
        <dbReference type="EMBL" id="KAG2183504.1"/>
    </source>
</evidence>
<feature type="compositionally biased region" description="Basic and acidic residues" evidence="1">
    <location>
        <begin position="150"/>
        <end position="163"/>
    </location>
</feature>
<proteinExistence type="predicted"/>
<feature type="compositionally biased region" description="Low complexity" evidence="1">
    <location>
        <begin position="228"/>
        <end position="242"/>
    </location>
</feature>